<dbReference type="OrthoDB" id="159395at2759"/>
<evidence type="ECO:0000259" key="3">
    <source>
        <dbReference type="PROSITE" id="PS50003"/>
    </source>
</evidence>
<protein>
    <submittedName>
        <fullName evidence="4">Type I inositol 3 4-bisphosphate 4-phosphatase</fullName>
    </submittedName>
</protein>
<evidence type="ECO:0000256" key="2">
    <source>
        <dbReference type="ARBA" id="ARBA00023098"/>
    </source>
</evidence>
<proteinExistence type="predicted"/>
<keyword evidence="5" id="KW-1185">Reference proteome</keyword>
<dbReference type="PANTHER" id="PTHR12187:SF11">
    <property type="entry name" value="PHOSPHATIDYLINOSITOL-3,4-BISPHOSPHATE 4-PHOSPHATASE"/>
    <property type="match status" value="1"/>
</dbReference>
<organism evidence="4 5">
    <name type="scientific">Paragonimus heterotremus</name>
    <dbReference type="NCBI Taxonomy" id="100268"/>
    <lineage>
        <taxon>Eukaryota</taxon>
        <taxon>Metazoa</taxon>
        <taxon>Spiralia</taxon>
        <taxon>Lophotrochozoa</taxon>
        <taxon>Platyhelminthes</taxon>
        <taxon>Trematoda</taxon>
        <taxon>Digenea</taxon>
        <taxon>Plagiorchiida</taxon>
        <taxon>Troglotremata</taxon>
        <taxon>Troglotrematidae</taxon>
        <taxon>Paragonimus</taxon>
    </lineage>
</organism>
<dbReference type="SMART" id="SM00233">
    <property type="entry name" value="PH"/>
    <property type="match status" value="1"/>
</dbReference>
<dbReference type="InterPro" id="IPR001849">
    <property type="entry name" value="PH_domain"/>
</dbReference>
<accession>A0A8J4WQB3</accession>
<evidence type="ECO:0000313" key="4">
    <source>
        <dbReference type="EMBL" id="KAF5399700.1"/>
    </source>
</evidence>
<dbReference type="PANTHER" id="PTHR12187">
    <property type="entry name" value="AGAP000124-PA"/>
    <property type="match status" value="1"/>
</dbReference>
<name>A0A8J4WQB3_9TREM</name>
<comment type="caution">
    <text evidence="4">The sequence shown here is derived from an EMBL/GenBank/DDBJ whole genome shotgun (WGS) entry which is preliminary data.</text>
</comment>
<dbReference type="InterPro" id="IPR011993">
    <property type="entry name" value="PH-like_dom_sf"/>
</dbReference>
<dbReference type="Proteomes" id="UP000748531">
    <property type="component" value="Unassembled WGS sequence"/>
</dbReference>
<dbReference type="EMBL" id="LUCH01003806">
    <property type="protein sequence ID" value="KAF5399700.1"/>
    <property type="molecule type" value="Genomic_DNA"/>
</dbReference>
<feature type="domain" description="PH" evidence="3">
    <location>
        <begin position="16"/>
        <end position="130"/>
    </location>
</feature>
<evidence type="ECO:0000313" key="5">
    <source>
        <dbReference type="Proteomes" id="UP000748531"/>
    </source>
</evidence>
<reference evidence="4" key="1">
    <citation type="submission" date="2019-05" db="EMBL/GenBank/DDBJ databases">
        <title>Annotation for the trematode Paragonimus heterotremus.</title>
        <authorList>
            <person name="Choi Y.-J."/>
        </authorList>
    </citation>
    <scope>NUCLEOTIDE SEQUENCE</scope>
    <source>
        <strain evidence="4">LC</strain>
    </source>
</reference>
<dbReference type="InterPro" id="IPR039034">
    <property type="entry name" value="INPP4"/>
</dbReference>
<gene>
    <name evidence="4" type="ORF">PHET_07092</name>
</gene>
<evidence type="ECO:0000256" key="1">
    <source>
        <dbReference type="ARBA" id="ARBA00022801"/>
    </source>
</evidence>
<dbReference type="PROSITE" id="PS50003">
    <property type="entry name" value="PH_DOMAIN"/>
    <property type="match status" value="1"/>
</dbReference>
<dbReference type="Gene3D" id="2.30.29.30">
    <property type="entry name" value="Pleckstrin-homology domain (PH domain)/Phosphotyrosine-binding domain (PTB)"/>
    <property type="match status" value="1"/>
</dbReference>
<dbReference type="AlphaFoldDB" id="A0A8J4WQB3"/>
<keyword evidence="2" id="KW-0443">Lipid metabolism</keyword>
<keyword evidence="1" id="KW-0378">Hydrolase</keyword>
<dbReference type="GO" id="GO:0005737">
    <property type="term" value="C:cytoplasm"/>
    <property type="evidence" value="ECO:0007669"/>
    <property type="project" value="TreeGrafter"/>
</dbReference>
<dbReference type="SUPFAM" id="SSF50729">
    <property type="entry name" value="PH domain-like"/>
    <property type="match status" value="1"/>
</dbReference>
<dbReference type="GO" id="GO:0016316">
    <property type="term" value="F:phosphatidylinositol-3,4-bisphosphate 4-phosphatase activity"/>
    <property type="evidence" value="ECO:0007669"/>
    <property type="project" value="InterPro"/>
</dbReference>
<sequence>MRLNVKDLGQVSLQWNSTFEGILLCKQKSDSRRKHVFSEHWCRLKGNILVLCRTTDRKSSEIEGVVLLERFSISKAGEVDVPHAFRLGKLSSTPIMPYSEFDAGDPPLVFIARSEAEAEMWCHHLRTSQLSPTLQRITVLRDALRSITGCDPLDAGSPSAPELKQLAEDEDPESPSLDGVELSLSCSNLSAVRSPLKEDPNVHIVVSVCTPPDAGWKRVGTTEVVESSSNPTFLKTIYLRSDLIQEKTRMQFALFDLRDIKSNLGINFGVVIVMANELFATEVVELRVCNPLTGRAFEPAAGASNPTLVIRASRHQLSGAVSSEMDAGLSSLNVICDNLMSKHYSFQHANGDRMHVVELMGESKLCFDFPIEYLKSLIHREYHMYDSLSRTGSSNPRFEGFRKEKLIAMKQTLEQYEAALRHLVDCSGTRFKPCWERTNARYDFVPTNLHVNQMALTDADGQPVSFHNVTSVGVFSAGSRSYKAGGLFRIASDLTRSRIAYPPSPLSASELGVQSPIAAAAACLTDVSAVGRAHALLYRGTGTLAVLRGDLSGLVQRLSARDQAEPLAYRLQKTLTPILSMFSDPLLNKLDMTTAIQNDFKNLLKWLTELSALDKLEGAPPPVPYRQHTSLDQATVCGSPVTLDRAALLIQIGNAGKCLSSSLDKMWDICAELLWNYIFEGLTSLIQPYTAAESGLAANMLISEAERVCAANAGVNVDNCLAALAVIYEAFAYRHHACVCQALTSLLTALLSEVPHWNRTRWEQVAVCGVLAQFEGLLSCYGNEQGMIEDWAWAIEHLAHIRIVLRPCSTRNDHQTKGAGSCSIGSTPLARITTMHECELTLPWSVWTGAPAEIQSRGRVRLRVHPVAFNVGINEQQTIAEKQVLFDKTAVQHAVNSQGLVRLETYFERFTKHYGAPPQSSTCQDICDLIADIRHIVQSPRNKPVELLEYASEITQAFGGLRFTSCKSAKDRTSMSVTLEQIRWLKNAEGLHESNFQSALQCLRRKGLRIDNVFKNTHCRKYAFNRFQLLYFPRAYRPPVGTYALGVPS</sequence>